<evidence type="ECO:0008006" key="4">
    <source>
        <dbReference type="Google" id="ProtNLM"/>
    </source>
</evidence>
<keyword evidence="3" id="KW-1185">Reference proteome</keyword>
<dbReference type="Proteomes" id="UP000193560">
    <property type="component" value="Unassembled WGS sequence"/>
</dbReference>
<feature type="compositionally biased region" description="Polar residues" evidence="1">
    <location>
        <begin position="376"/>
        <end position="390"/>
    </location>
</feature>
<organism evidence="2 3">
    <name type="scientific">Absidia repens</name>
    <dbReference type="NCBI Taxonomy" id="90262"/>
    <lineage>
        <taxon>Eukaryota</taxon>
        <taxon>Fungi</taxon>
        <taxon>Fungi incertae sedis</taxon>
        <taxon>Mucoromycota</taxon>
        <taxon>Mucoromycotina</taxon>
        <taxon>Mucoromycetes</taxon>
        <taxon>Mucorales</taxon>
        <taxon>Cunninghamellaceae</taxon>
        <taxon>Absidia</taxon>
    </lineage>
</organism>
<evidence type="ECO:0000313" key="2">
    <source>
        <dbReference type="EMBL" id="ORZ21693.1"/>
    </source>
</evidence>
<dbReference type="GO" id="GO:0015031">
    <property type="term" value="P:protein transport"/>
    <property type="evidence" value="ECO:0007669"/>
    <property type="project" value="TreeGrafter"/>
</dbReference>
<reference evidence="2 3" key="1">
    <citation type="submission" date="2016-07" db="EMBL/GenBank/DDBJ databases">
        <title>Pervasive Adenine N6-methylation of Active Genes in Fungi.</title>
        <authorList>
            <consortium name="DOE Joint Genome Institute"/>
            <person name="Mondo S.J."/>
            <person name="Dannebaum R.O."/>
            <person name="Kuo R.C."/>
            <person name="Labutti K."/>
            <person name="Haridas S."/>
            <person name="Kuo A."/>
            <person name="Salamov A."/>
            <person name="Ahrendt S.R."/>
            <person name="Lipzen A."/>
            <person name="Sullivan W."/>
            <person name="Andreopoulos W.B."/>
            <person name="Clum A."/>
            <person name="Lindquist E."/>
            <person name="Daum C."/>
            <person name="Ramamoorthy G.K."/>
            <person name="Gryganskyi A."/>
            <person name="Culley D."/>
            <person name="Magnuson J.K."/>
            <person name="James T.Y."/>
            <person name="O'Malley M.A."/>
            <person name="Stajich J.E."/>
            <person name="Spatafora J.W."/>
            <person name="Visel A."/>
            <person name="Grigoriev I.V."/>
        </authorList>
    </citation>
    <scope>NUCLEOTIDE SEQUENCE [LARGE SCALE GENOMIC DNA]</scope>
    <source>
        <strain evidence="2 3">NRRL 1336</strain>
    </source>
</reference>
<name>A0A1X2IUQ0_9FUNG</name>
<sequence>MPKPSKKNQGFITIELLPEFGLSLDGDSVVYGPGSVFQGIVRLSLPSQQDAQRLRVVFHATESVQLHSTMASVIRGRHHQLFGTQRILWEKSNDNSGPGRQYMFTIQMPLIQHPPSLDYGRLRYKCRYKLTAMLDERRRTGGTNNDLVPLLTAHQNIHYRPWVATRILKVPMVRHSRWLVVKMVNSDYVAGEMCQVQVNLSPSALALCVKSSLVGMQVVMELVQIATLPCQLEDERIPPSETVYCRSAPVLVPLPPTSSFIDLSSGRRTSVSSSAPGLLQACLQTSTRLSLVIPAATPPSYSFGRVLSIHYELALRVSGKKKKRAASLWNSAFSFSDDDEIRIPLVVGTLGHGIRVPDDIRNYTHFSGVFGDTRAPQPQLQHPSAASTSHSLTRSDTTASTSSHSTLSPRLSRPTTRPPPLSSASSDNGSLLDSGDRTSTTTAAATLLDQQGPSTSVPVPKFLHTIEYENSLPTYHPSTLPPYTPPSSTRSCVLV</sequence>
<proteinExistence type="predicted"/>
<dbReference type="OrthoDB" id="2287336at2759"/>
<evidence type="ECO:0000313" key="3">
    <source>
        <dbReference type="Proteomes" id="UP000193560"/>
    </source>
</evidence>
<feature type="compositionally biased region" description="Low complexity" evidence="1">
    <location>
        <begin position="391"/>
        <end position="415"/>
    </location>
</feature>
<gene>
    <name evidence="2" type="ORF">BCR42DRAFT_488723</name>
</gene>
<evidence type="ECO:0000256" key="1">
    <source>
        <dbReference type="SAM" id="MobiDB-lite"/>
    </source>
</evidence>
<dbReference type="GO" id="GO:0005737">
    <property type="term" value="C:cytoplasm"/>
    <property type="evidence" value="ECO:0007669"/>
    <property type="project" value="TreeGrafter"/>
</dbReference>
<dbReference type="Gene3D" id="2.60.40.640">
    <property type="match status" value="1"/>
</dbReference>
<dbReference type="PANTHER" id="PTHR11188:SF17">
    <property type="entry name" value="FI21816P1"/>
    <property type="match status" value="1"/>
</dbReference>
<dbReference type="STRING" id="90262.A0A1X2IUQ0"/>
<feature type="region of interest" description="Disordered" evidence="1">
    <location>
        <begin position="371"/>
        <end position="438"/>
    </location>
</feature>
<dbReference type="EMBL" id="MCGE01000005">
    <property type="protein sequence ID" value="ORZ21693.1"/>
    <property type="molecule type" value="Genomic_DNA"/>
</dbReference>
<dbReference type="AlphaFoldDB" id="A0A1X2IUQ0"/>
<dbReference type="InterPro" id="IPR014752">
    <property type="entry name" value="Arrestin-like_C"/>
</dbReference>
<dbReference type="InterPro" id="IPR050357">
    <property type="entry name" value="Arrestin_domain-protein"/>
</dbReference>
<protein>
    <recommendedName>
        <fullName evidence="4">Arrestin C-terminal-like domain-containing protein</fullName>
    </recommendedName>
</protein>
<feature type="compositionally biased region" description="Low complexity" evidence="1">
    <location>
        <begin position="422"/>
        <end position="438"/>
    </location>
</feature>
<accession>A0A1X2IUQ0</accession>
<dbReference type="PANTHER" id="PTHR11188">
    <property type="entry name" value="ARRESTIN DOMAIN CONTAINING PROTEIN"/>
    <property type="match status" value="1"/>
</dbReference>
<comment type="caution">
    <text evidence="2">The sequence shown here is derived from an EMBL/GenBank/DDBJ whole genome shotgun (WGS) entry which is preliminary data.</text>
</comment>